<comment type="similarity">
    <text evidence="1 4">Belongs to the metallo-dependent hydrolases superfamily. NagA family.</text>
</comment>
<dbReference type="RefSeq" id="WP_222965178.1">
    <property type="nucleotide sequence ID" value="NZ_JAINZZ010000029.1"/>
</dbReference>
<dbReference type="Proteomes" id="UP000778578">
    <property type="component" value="Unassembled WGS sequence"/>
</dbReference>
<accession>A0ABS7QAV1</accession>
<dbReference type="Gene3D" id="3.20.20.140">
    <property type="entry name" value="Metal-dependent hydrolases"/>
    <property type="match status" value="1"/>
</dbReference>
<evidence type="ECO:0000256" key="1">
    <source>
        <dbReference type="ARBA" id="ARBA00010716"/>
    </source>
</evidence>
<dbReference type="InterPro" id="IPR032466">
    <property type="entry name" value="Metal_Hydrolase"/>
</dbReference>
<evidence type="ECO:0000256" key="5">
    <source>
        <dbReference type="SAM" id="MobiDB-lite"/>
    </source>
</evidence>
<gene>
    <name evidence="6" type="ORF">K7862_22055</name>
</gene>
<dbReference type="SUPFAM" id="SSF51556">
    <property type="entry name" value="Metallo-dependent hydrolases"/>
    <property type="match status" value="1"/>
</dbReference>
<name>A0ABS7QAV1_9ACTN</name>
<feature type="region of interest" description="Disordered" evidence="5">
    <location>
        <begin position="385"/>
        <end position="428"/>
    </location>
</feature>
<proteinExistence type="inferred from homology"/>
<dbReference type="PIRSF" id="PIRSF038994">
    <property type="entry name" value="NagA"/>
    <property type="match status" value="1"/>
</dbReference>
<keyword evidence="4" id="KW-0119">Carbohydrate metabolism</keyword>
<reference evidence="6 7" key="1">
    <citation type="submission" date="2021-08" db="EMBL/GenBank/DDBJ databases">
        <title>WGS of actinomycetes from Thailand.</title>
        <authorList>
            <person name="Thawai C."/>
        </authorList>
    </citation>
    <scope>NUCLEOTIDE SEQUENCE [LARGE SCALE GENOMIC DNA]</scope>
    <source>
        <strain evidence="6 7">PLK6-54</strain>
    </source>
</reference>
<dbReference type="PANTHER" id="PTHR11113">
    <property type="entry name" value="N-ACETYLGLUCOSAMINE-6-PHOSPHATE DEACETYLASE"/>
    <property type="match status" value="1"/>
</dbReference>
<evidence type="ECO:0000313" key="7">
    <source>
        <dbReference type="Proteomes" id="UP000778578"/>
    </source>
</evidence>
<dbReference type="InterPro" id="IPR003764">
    <property type="entry name" value="GlcNAc_6-P_deAcase"/>
</dbReference>
<feature type="compositionally biased region" description="Gly residues" evidence="5">
    <location>
        <begin position="397"/>
        <end position="407"/>
    </location>
</feature>
<dbReference type="PANTHER" id="PTHR11113:SF14">
    <property type="entry name" value="N-ACETYLGLUCOSAMINE-6-PHOSPHATE DEACETYLASE"/>
    <property type="match status" value="1"/>
</dbReference>
<keyword evidence="2" id="KW-0479">Metal-binding</keyword>
<organism evidence="6 7">
    <name type="scientific">Actinacidiphila acidipaludis</name>
    <dbReference type="NCBI Taxonomy" id="2873382"/>
    <lineage>
        <taxon>Bacteria</taxon>
        <taxon>Bacillati</taxon>
        <taxon>Actinomycetota</taxon>
        <taxon>Actinomycetes</taxon>
        <taxon>Kitasatosporales</taxon>
        <taxon>Streptomycetaceae</taxon>
        <taxon>Actinacidiphila</taxon>
    </lineage>
</organism>
<protein>
    <submittedName>
        <fullName evidence="6">Amidohydrolase family protein</fullName>
    </submittedName>
</protein>
<comment type="caution">
    <text evidence="6">The sequence shown here is derived from an EMBL/GenBank/DDBJ whole genome shotgun (WGS) entry which is preliminary data.</text>
</comment>
<evidence type="ECO:0000313" key="6">
    <source>
        <dbReference type="EMBL" id="MBY8880297.1"/>
    </source>
</evidence>
<evidence type="ECO:0000256" key="2">
    <source>
        <dbReference type="ARBA" id="ARBA00022723"/>
    </source>
</evidence>
<keyword evidence="7" id="KW-1185">Reference proteome</keyword>
<sequence>MAERTITGRDPTTGESVAVSLAHGRIAAVRRGPARESRWLSAGLVDLQVNGFCGHDVNAASLTVDTVAALTRALHRHGVTTYVPTLVTAPHERTASALDVIARARRADPLSAHAIPYVHLEGPHISDQEGPRGVHDPAFVRPPSTAEFDAWQRAGDGLVGMVTVSPHHAGIKAYIADLTARGVHVAIGHTHADGEQVRAAVAAGARLSTHLGNGAHAVLPRHPNYLWAQLACDDLTAGFIADGHHLPDDTLRAMLRAKGLSRALLVSDAVALAGLAPGRYETPVGGHVDLTPDGRLTAAGTPYLAGAVAGLADGVARAVRAAGIGLHEALALATVRPGRFAGGRGRFAVGAPADLFRFAWAPGDATLAVDAVWVQGTQMYGEAADEAAVPGSATETGGDGFGTGDAGTGNSPASGRPSDAGARGEAPR</sequence>
<keyword evidence="3 4" id="KW-0378">Hydrolase</keyword>
<evidence type="ECO:0000256" key="3">
    <source>
        <dbReference type="ARBA" id="ARBA00022801"/>
    </source>
</evidence>
<evidence type="ECO:0000256" key="4">
    <source>
        <dbReference type="PIRNR" id="PIRNR038994"/>
    </source>
</evidence>
<dbReference type="EMBL" id="JAINZZ010000029">
    <property type="protein sequence ID" value="MBY8880297.1"/>
    <property type="molecule type" value="Genomic_DNA"/>
</dbReference>